<dbReference type="InterPro" id="IPR050309">
    <property type="entry name" value="Type-B_Carboxylest/Lipase"/>
</dbReference>
<feature type="domain" description="Carboxylesterase type B" evidence="3">
    <location>
        <begin position="40"/>
        <end position="130"/>
    </location>
</feature>
<keyword evidence="1" id="KW-0325">Glycoprotein</keyword>
<dbReference type="InterPro" id="IPR019819">
    <property type="entry name" value="Carboxylesterase_B_CS"/>
</dbReference>
<evidence type="ECO:0000259" key="3">
    <source>
        <dbReference type="Pfam" id="PF00135"/>
    </source>
</evidence>
<keyword evidence="5" id="KW-1185">Reference proteome</keyword>
<feature type="signal peptide" evidence="2">
    <location>
        <begin position="1"/>
        <end position="26"/>
    </location>
</feature>
<dbReference type="EMBL" id="JBEHCU010006804">
    <property type="protein sequence ID" value="KAL1396197.1"/>
    <property type="molecule type" value="Genomic_DNA"/>
</dbReference>
<dbReference type="SUPFAM" id="SSF53474">
    <property type="entry name" value="alpha/beta-Hydrolases"/>
    <property type="match status" value="2"/>
</dbReference>
<dbReference type="Pfam" id="PF00135">
    <property type="entry name" value="COesterase"/>
    <property type="match status" value="2"/>
</dbReference>
<organism evidence="4 5">
    <name type="scientific">Culex pipiens pipiens</name>
    <name type="common">Northern house mosquito</name>
    <dbReference type="NCBI Taxonomy" id="38569"/>
    <lineage>
        <taxon>Eukaryota</taxon>
        <taxon>Metazoa</taxon>
        <taxon>Ecdysozoa</taxon>
        <taxon>Arthropoda</taxon>
        <taxon>Hexapoda</taxon>
        <taxon>Insecta</taxon>
        <taxon>Pterygota</taxon>
        <taxon>Neoptera</taxon>
        <taxon>Endopterygota</taxon>
        <taxon>Diptera</taxon>
        <taxon>Nematocera</taxon>
        <taxon>Culicoidea</taxon>
        <taxon>Culicidae</taxon>
        <taxon>Culicinae</taxon>
        <taxon>Culicini</taxon>
        <taxon>Culex</taxon>
        <taxon>Culex</taxon>
    </lineage>
</organism>
<gene>
    <name evidence="4" type="ORF">pipiens_001255</name>
</gene>
<comment type="caution">
    <text evidence="4">The sequence shown here is derived from an EMBL/GenBank/DDBJ whole genome shotgun (WGS) entry which is preliminary data.</text>
</comment>
<dbReference type="Proteomes" id="UP001562425">
    <property type="component" value="Unassembled WGS sequence"/>
</dbReference>
<dbReference type="InterPro" id="IPR029058">
    <property type="entry name" value="AB_hydrolase_fold"/>
</dbReference>
<dbReference type="PROSITE" id="PS00941">
    <property type="entry name" value="CARBOXYLESTERASE_B_2"/>
    <property type="match status" value="1"/>
</dbReference>
<feature type="chain" id="PRO_5044879925" description="Carboxylesterase type B domain-containing protein" evidence="2">
    <location>
        <begin position="27"/>
        <end position="316"/>
    </location>
</feature>
<dbReference type="AlphaFoldDB" id="A0ABD1D9G6"/>
<dbReference type="InterPro" id="IPR002018">
    <property type="entry name" value="CarbesteraseB"/>
</dbReference>
<name>A0ABD1D9G6_CULPP</name>
<sequence>MLDPAAFTITTIVALSTCVTVTHSAADNVFPEYIKVLPSPLVCLVDGCIIGTTRSALEGNQFEAFFGIPYAKPPLGKLRFKDPVQVESWVGNYDATFERSKCIQKNDARPQSLVEGSEDCLYLNLYRPLHIGGDDNAKATQMLKDRFFPDGTDDRWLTANNFLHLQDLLTESTITYPTARSVKQHLALKKTNKSPIGVYYFNFKGRYSQSYSYSYTANDFGVCHSDELLYLFRNTAVGADFPSGSPEAIMARSFVEYFVKIAYEGIPGPTCKNKDCQILEFTNSENPKAPVVLSLVNGFNEDMYKFWQKYYSLQGI</sequence>
<dbReference type="PANTHER" id="PTHR11559">
    <property type="entry name" value="CARBOXYLESTERASE"/>
    <property type="match status" value="1"/>
</dbReference>
<protein>
    <recommendedName>
        <fullName evidence="3">Carboxylesterase type B domain-containing protein</fullName>
    </recommendedName>
</protein>
<dbReference type="Gene3D" id="3.40.50.1820">
    <property type="entry name" value="alpha/beta hydrolase"/>
    <property type="match status" value="2"/>
</dbReference>
<accession>A0ABD1D9G6</accession>
<evidence type="ECO:0000313" key="4">
    <source>
        <dbReference type="EMBL" id="KAL1396197.1"/>
    </source>
</evidence>
<evidence type="ECO:0000256" key="2">
    <source>
        <dbReference type="SAM" id="SignalP"/>
    </source>
</evidence>
<evidence type="ECO:0000313" key="5">
    <source>
        <dbReference type="Proteomes" id="UP001562425"/>
    </source>
</evidence>
<proteinExistence type="predicted"/>
<keyword evidence="2" id="KW-0732">Signal</keyword>
<reference evidence="4 5" key="1">
    <citation type="submission" date="2024-05" db="EMBL/GenBank/DDBJ databases">
        <title>Culex pipiens pipiens assembly and annotation.</title>
        <authorList>
            <person name="Alout H."/>
            <person name="Durand T."/>
        </authorList>
    </citation>
    <scope>NUCLEOTIDE SEQUENCE [LARGE SCALE GENOMIC DNA]</scope>
    <source>
        <strain evidence="4">HA-2024</strain>
        <tissue evidence="4">Whole body</tissue>
    </source>
</reference>
<feature type="domain" description="Carboxylesterase type B" evidence="3">
    <location>
        <begin position="141"/>
        <end position="281"/>
    </location>
</feature>
<evidence type="ECO:0000256" key="1">
    <source>
        <dbReference type="ARBA" id="ARBA00023180"/>
    </source>
</evidence>